<evidence type="ECO:0000313" key="1">
    <source>
        <dbReference type="EMBL" id="MDQ7954255.1"/>
    </source>
</evidence>
<evidence type="ECO:0000313" key="2">
    <source>
        <dbReference type="Proteomes" id="UP001240529"/>
    </source>
</evidence>
<accession>A0AAP5C9G5</accession>
<dbReference type="RefSeq" id="WP_305730667.1">
    <property type="nucleotide sequence ID" value="NZ_JAUZEA010000017.1"/>
</dbReference>
<protein>
    <submittedName>
        <fullName evidence="1">Uncharacterized protein</fullName>
    </submittedName>
</protein>
<name>A0AAP5C9G5_9GAMM</name>
<comment type="caution">
    <text evidence="1">The sequence shown here is derived from an EMBL/GenBank/DDBJ whole genome shotgun (WGS) entry which is preliminary data.</text>
</comment>
<dbReference type="Proteomes" id="UP001240529">
    <property type="component" value="Unassembled WGS sequence"/>
</dbReference>
<dbReference type="AlphaFoldDB" id="A0AAP5C9G5"/>
<reference evidence="1" key="1">
    <citation type="submission" date="2023-07" db="EMBL/GenBank/DDBJ databases">
        <authorList>
            <person name="Shahid S."/>
            <person name="Akbar M.Y."/>
            <person name="Ajmal W."/>
            <person name="Ansari A."/>
            <person name="Ghazanfar S."/>
        </authorList>
    </citation>
    <scope>NUCLEOTIDE SEQUENCE</scope>
    <source>
        <strain evidence="1">NIGAB</strain>
    </source>
</reference>
<gene>
    <name evidence="1" type="ORF">Q0031_20940</name>
</gene>
<sequence length="62" mass="6710">MAQIDHLVDARAEEIVGGGAGEHHGTKLPEIKADALSEREKLYAGMKKISSKINGLRINQGR</sequence>
<proteinExistence type="predicted"/>
<feature type="non-terminal residue" evidence="1">
    <location>
        <position position="62"/>
    </location>
</feature>
<dbReference type="EMBL" id="JAVIAC010000017">
    <property type="protein sequence ID" value="MDQ7954255.1"/>
    <property type="molecule type" value="Genomic_DNA"/>
</dbReference>
<organism evidence="1 2">
    <name type="scientific">Stenotrophomonas geniculata</name>
    <dbReference type="NCBI Taxonomy" id="86188"/>
    <lineage>
        <taxon>Bacteria</taxon>
        <taxon>Pseudomonadati</taxon>
        <taxon>Pseudomonadota</taxon>
        <taxon>Gammaproteobacteria</taxon>
        <taxon>Lysobacterales</taxon>
        <taxon>Lysobacteraceae</taxon>
        <taxon>Stenotrophomonas</taxon>
    </lineage>
</organism>